<protein>
    <submittedName>
        <fullName evidence="4">TetR/AcrR family transcriptional regulator</fullName>
    </submittedName>
</protein>
<dbReference type="PANTHER" id="PTHR30055">
    <property type="entry name" value="HTH-TYPE TRANSCRIPTIONAL REGULATOR RUTR"/>
    <property type="match status" value="1"/>
</dbReference>
<dbReference type="AlphaFoldDB" id="A0A7H0H592"/>
<dbReference type="KEGG" id="tdf:H9L22_16410"/>
<feature type="domain" description="HTH tetR-type" evidence="3">
    <location>
        <begin position="5"/>
        <end position="65"/>
    </location>
</feature>
<dbReference type="PANTHER" id="PTHR30055:SF223">
    <property type="entry name" value="HTH-TYPE TRANSCRIPTIONAL REGULATOR UIDR"/>
    <property type="match status" value="1"/>
</dbReference>
<dbReference type="EMBL" id="CP060789">
    <property type="protein sequence ID" value="QNP55708.1"/>
    <property type="molecule type" value="Genomic_DNA"/>
</dbReference>
<evidence type="ECO:0000313" key="5">
    <source>
        <dbReference type="Proteomes" id="UP000516117"/>
    </source>
</evidence>
<evidence type="ECO:0000313" key="4">
    <source>
        <dbReference type="EMBL" id="QNP55708.1"/>
    </source>
</evidence>
<dbReference type="RefSeq" id="WP_187720837.1">
    <property type="nucleotide sequence ID" value="NZ_BAABBL010000005.1"/>
</dbReference>
<gene>
    <name evidence="4" type="ORF">H9L22_16410</name>
</gene>
<dbReference type="InterPro" id="IPR050109">
    <property type="entry name" value="HTH-type_TetR-like_transc_reg"/>
</dbReference>
<dbReference type="Gene3D" id="1.10.10.60">
    <property type="entry name" value="Homeodomain-like"/>
    <property type="match status" value="1"/>
</dbReference>
<name>A0A7H0H592_9ACTN</name>
<organism evidence="4 5">
    <name type="scientific">Tessaracoccus defluvii</name>
    <dbReference type="NCBI Taxonomy" id="1285901"/>
    <lineage>
        <taxon>Bacteria</taxon>
        <taxon>Bacillati</taxon>
        <taxon>Actinomycetota</taxon>
        <taxon>Actinomycetes</taxon>
        <taxon>Propionibacteriales</taxon>
        <taxon>Propionibacteriaceae</taxon>
        <taxon>Tessaracoccus</taxon>
    </lineage>
</organism>
<dbReference type="Gene3D" id="1.10.357.10">
    <property type="entry name" value="Tetracycline Repressor, domain 2"/>
    <property type="match status" value="1"/>
</dbReference>
<dbReference type="GO" id="GO:0003700">
    <property type="term" value="F:DNA-binding transcription factor activity"/>
    <property type="evidence" value="ECO:0007669"/>
    <property type="project" value="TreeGrafter"/>
</dbReference>
<feature type="DNA-binding region" description="H-T-H motif" evidence="2">
    <location>
        <begin position="28"/>
        <end position="47"/>
    </location>
</feature>
<evidence type="ECO:0000259" key="3">
    <source>
        <dbReference type="PROSITE" id="PS50977"/>
    </source>
</evidence>
<dbReference type="Proteomes" id="UP000516117">
    <property type="component" value="Chromosome"/>
</dbReference>
<dbReference type="PRINTS" id="PR00455">
    <property type="entry name" value="HTHTETR"/>
</dbReference>
<dbReference type="PROSITE" id="PS50977">
    <property type="entry name" value="HTH_TETR_2"/>
    <property type="match status" value="1"/>
</dbReference>
<dbReference type="GO" id="GO:0000976">
    <property type="term" value="F:transcription cis-regulatory region binding"/>
    <property type="evidence" value="ECO:0007669"/>
    <property type="project" value="TreeGrafter"/>
</dbReference>
<evidence type="ECO:0000256" key="1">
    <source>
        <dbReference type="ARBA" id="ARBA00023125"/>
    </source>
</evidence>
<dbReference type="SUPFAM" id="SSF46689">
    <property type="entry name" value="Homeodomain-like"/>
    <property type="match status" value="1"/>
</dbReference>
<dbReference type="InterPro" id="IPR001647">
    <property type="entry name" value="HTH_TetR"/>
</dbReference>
<keyword evidence="5" id="KW-1185">Reference proteome</keyword>
<sequence length="192" mass="20719">MNGRPSTNEAIFAATLRLIGEHGLHGATTRAIADEAGVNEVTLFRKFGSKAGLVRAAIEARFSSFEATSLTYTGDVEADLVRLVTGYRDFLEELGPVARSLLTELPFVEEVAAATTTLRGVIADMTALIGRYQDEGILQPEPTATLIPALFGPIVLPVITRDFAIIDQGDPSNFDPARHVARFLHGRAEPTR</sequence>
<accession>A0A7H0H592</accession>
<keyword evidence="1 2" id="KW-0238">DNA-binding</keyword>
<reference evidence="4 5" key="1">
    <citation type="submission" date="2020-08" db="EMBL/GenBank/DDBJ databases">
        <title>Genome sequence of Tessaracoccus defluvii JCM 17540T.</title>
        <authorList>
            <person name="Hyun D.-W."/>
            <person name="Bae J.-W."/>
        </authorList>
    </citation>
    <scope>NUCLEOTIDE SEQUENCE [LARGE SCALE GENOMIC DNA]</scope>
    <source>
        <strain evidence="4 5">JCM 17540</strain>
    </source>
</reference>
<proteinExistence type="predicted"/>
<evidence type="ECO:0000256" key="2">
    <source>
        <dbReference type="PROSITE-ProRule" id="PRU00335"/>
    </source>
</evidence>
<dbReference type="InterPro" id="IPR009057">
    <property type="entry name" value="Homeodomain-like_sf"/>
</dbReference>
<dbReference type="Pfam" id="PF00440">
    <property type="entry name" value="TetR_N"/>
    <property type="match status" value="1"/>
</dbReference>